<dbReference type="Gene3D" id="1.10.260.40">
    <property type="entry name" value="lambda repressor-like DNA-binding domains"/>
    <property type="match status" value="1"/>
</dbReference>
<dbReference type="Proteomes" id="UP001595923">
    <property type="component" value="Unassembled WGS sequence"/>
</dbReference>
<dbReference type="SUPFAM" id="SSF47413">
    <property type="entry name" value="lambda repressor-like DNA-binding domains"/>
    <property type="match status" value="1"/>
</dbReference>
<organism evidence="2 3">
    <name type="scientific">Nocardiopsis mangrovi</name>
    <dbReference type="NCBI Taxonomy" id="1179818"/>
    <lineage>
        <taxon>Bacteria</taxon>
        <taxon>Bacillati</taxon>
        <taxon>Actinomycetota</taxon>
        <taxon>Actinomycetes</taxon>
        <taxon>Streptosporangiales</taxon>
        <taxon>Nocardiopsidaceae</taxon>
        <taxon>Nocardiopsis</taxon>
    </lineage>
</organism>
<reference evidence="3" key="1">
    <citation type="journal article" date="2019" name="Int. J. Syst. Evol. Microbiol.">
        <title>The Global Catalogue of Microorganisms (GCM) 10K type strain sequencing project: providing services to taxonomists for standard genome sequencing and annotation.</title>
        <authorList>
            <consortium name="The Broad Institute Genomics Platform"/>
            <consortium name="The Broad Institute Genome Sequencing Center for Infectious Disease"/>
            <person name="Wu L."/>
            <person name="Ma J."/>
        </authorList>
    </citation>
    <scope>NUCLEOTIDE SEQUENCE [LARGE SCALE GENOMIC DNA]</scope>
    <source>
        <strain evidence="3">XZYJ18</strain>
    </source>
</reference>
<dbReference type="InterPro" id="IPR001387">
    <property type="entry name" value="Cro/C1-type_HTH"/>
</dbReference>
<dbReference type="PROSITE" id="PS50943">
    <property type="entry name" value="HTH_CROC1"/>
    <property type="match status" value="1"/>
</dbReference>
<gene>
    <name evidence="2" type="ORF">ACFO4E_11590</name>
</gene>
<dbReference type="InterPro" id="IPR010982">
    <property type="entry name" value="Lambda_DNA-bd_dom_sf"/>
</dbReference>
<dbReference type="CDD" id="cd00093">
    <property type="entry name" value="HTH_XRE"/>
    <property type="match status" value="1"/>
</dbReference>
<accession>A0ABV9DUR9</accession>
<dbReference type="EMBL" id="JBHSFQ010000008">
    <property type="protein sequence ID" value="MFC4562496.1"/>
    <property type="molecule type" value="Genomic_DNA"/>
</dbReference>
<protein>
    <submittedName>
        <fullName evidence="2">Helix-turn-helix domain-containing protein</fullName>
    </submittedName>
</protein>
<name>A0ABV9DUR9_9ACTN</name>
<sequence>MNSLKIRGHVLNTGFMSTFGEALRAQIELSGMNQTQLANACGWSRSQISALVTGARLPKGDAVEALDEALGAQGVLMRKWVEERRRATQPDWMRRIANVEDKATEIRISQPTILPAVLQPPTYASALYRIGKPSMSEDEISSAVSRRMERGHALLRPGGPLITAVLSESVVRAANDIDPDSLSHLLELPQSVCVQLLPDGVYLGAAVGAFRLISFADRLPVVFLEHAMGGVIVDHEDSVVMFSASANRLQACAMSPDDSAKRIKEIANE</sequence>
<evidence type="ECO:0000313" key="3">
    <source>
        <dbReference type="Proteomes" id="UP001595923"/>
    </source>
</evidence>
<dbReference type="InterPro" id="IPR043917">
    <property type="entry name" value="DUF5753"/>
</dbReference>
<feature type="domain" description="HTH cro/C1-type" evidence="1">
    <location>
        <begin position="23"/>
        <end position="76"/>
    </location>
</feature>
<proteinExistence type="predicted"/>
<keyword evidence="3" id="KW-1185">Reference proteome</keyword>
<comment type="caution">
    <text evidence="2">The sequence shown here is derived from an EMBL/GenBank/DDBJ whole genome shotgun (WGS) entry which is preliminary data.</text>
</comment>
<dbReference type="SMART" id="SM00530">
    <property type="entry name" value="HTH_XRE"/>
    <property type="match status" value="1"/>
</dbReference>
<dbReference type="RefSeq" id="WP_378573775.1">
    <property type="nucleotide sequence ID" value="NZ_JBHSFQ010000008.1"/>
</dbReference>
<evidence type="ECO:0000313" key="2">
    <source>
        <dbReference type="EMBL" id="MFC4562496.1"/>
    </source>
</evidence>
<dbReference type="Pfam" id="PF19054">
    <property type="entry name" value="DUF5753"/>
    <property type="match status" value="1"/>
</dbReference>
<dbReference type="Pfam" id="PF13560">
    <property type="entry name" value="HTH_31"/>
    <property type="match status" value="1"/>
</dbReference>
<evidence type="ECO:0000259" key="1">
    <source>
        <dbReference type="PROSITE" id="PS50943"/>
    </source>
</evidence>